<dbReference type="Gene3D" id="3.90.1140.10">
    <property type="entry name" value="Cyclic phosphodiesterase"/>
    <property type="match status" value="1"/>
</dbReference>
<keyword evidence="3" id="KW-1185">Reference proteome</keyword>
<dbReference type="InterPro" id="IPR008936">
    <property type="entry name" value="Rho_GTPase_activation_prot"/>
</dbReference>
<evidence type="ECO:0000256" key="1">
    <source>
        <dbReference type="SAM" id="MobiDB-lite"/>
    </source>
</evidence>
<reference evidence="2 3" key="1">
    <citation type="submission" date="2024-02" db="EMBL/GenBank/DDBJ databases">
        <authorList>
            <person name="Chen Y."/>
            <person name="Shah S."/>
            <person name="Dougan E. K."/>
            <person name="Thang M."/>
            <person name="Chan C."/>
        </authorList>
    </citation>
    <scope>NUCLEOTIDE SEQUENCE [LARGE SCALE GENOMIC DNA]</scope>
</reference>
<dbReference type="Proteomes" id="UP001642484">
    <property type="component" value="Unassembled WGS sequence"/>
</dbReference>
<organism evidence="2 3">
    <name type="scientific">Durusdinium trenchii</name>
    <dbReference type="NCBI Taxonomy" id="1381693"/>
    <lineage>
        <taxon>Eukaryota</taxon>
        <taxon>Sar</taxon>
        <taxon>Alveolata</taxon>
        <taxon>Dinophyceae</taxon>
        <taxon>Suessiales</taxon>
        <taxon>Symbiodiniaceae</taxon>
        <taxon>Durusdinium</taxon>
    </lineage>
</organism>
<dbReference type="Gene3D" id="1.10.555.10">
    <property type="entry name" value="Rho GTPase activation protein"/>
    <property type="match status" value="1"/>
</dbReference>
<evidence type="ECO:0000313" key="2">
    <source>
        <dbReference type="EMBL" id="CAK9113825.1"/>
    </source>
</evidence>
<evidence type="ECO:0000313" key="3">
    <source>
        <dbReference type="Proteomes" id="UP001642484"/>
    </source>
</evidence>
<accession>A0ABP0SNG5</accession>
<sequence>MCCKRRRSRWPWHLTLAYGLNGLRRTAESEPTAVEAERHALEEQIRRALPDELRFAQAELCRFEDMTAFVPWDGEAPATERTKRGPRGSGAAPLEKLLELGKKPLLGGEGTSSSPRVGPVIPPKELMSVMQWVLIQSRDMPPGTLQWWANPMREPSSRSDTELKELQRHVENGWSFPRDTLQLSPLSVTLFLLKCLEVLPTPLLPAILVQDAAGDAKKISSTLRSLPELSRVVLLTVLAFFSQLALRHGGWPIDFTPRLASSLMQAEPAPEPAVQLILALSDEVKAEKRFPPLETFKRHGT</sequence>
<comment type="caution">
    <text evidence="2">The sequence shown here is derived from an EMBL/GenBank/DDBJ whole genome shotgun (WGS) entry which is preliminary data.</text>
</comment>
<proteinExistence type="predicted"/>
<dbReference type="EMBL" id="CAXAMN010027916">
    <property type="protein sequence ID" value="CAK9113825.1"/>
    <property type="molecule type" value="Genomic_DNA"/>
</dbReference>
<protein>
    <recommendedName>
        <fullName evidence="4">Rho-GAP domain-containing protein</fullName>
    </recommendedName>
</protein>
<feature type="region of interest" description="Disordered" evidence="1">
    <location>
        <begin position="74"/>
        <end position="94"/>
    </location>
</feature>
<gene>
    <name evidence="2" type="ORF">CCMP2556_LOCUS52661</name>
</gene>
<evidence type="ECO:0008006" key="4">
    <source>
        <dbReference type="Google" id="ProtNLM"/>
    </source>
</evidence>
<name>A0ABP0SNG5_9DINO</name>